<protein>
    <submittedName>
        <fullName evidence="1">Uncharacterized protein</fullName>
    </submittedName>
</protein>
<reference evidence="1 2" key="1">
    <citation type="submission" date="2014-04" db="EMBL/GenBank/DDBJ databases">
        <authorList>
            <consortium name="DOE Joint Genome Institute"/>
            <person name="Kuo A."/>
            <person name="Kohler A."/>
            <person name="Jargeat P."/>
            <person name="Nagy L.G."/>
            <person name="Floudas D."/>
            <person name="Copeland A."/>
            <person name="Barry K.W."/>
            <person name="Cichocki N."/>
            <person name="Veneault-Fourrey C."/>
            <person name="LaButti K."/>
            <person name="Lindquist E.A."/>
            <person name="Lipzen A."/>
            <person name="Lundell T."/>
            <person name="Morin E."/>
            <person name="Murat C."/>
            <person name="Sun H."/>
            <person name="Tunlid A."/>
            <person name="Henrissat B."/>
            <person name="Grigoriev I.V."/>
            <person name="Hibbett D.S."/>
            <person name="Martin F."/>
            <person name="Nordberg H.P."/>
            <person name="Cantor M.N."/>
            <person name="Hua S.X."/>
        </authorList>
    </citation>
    <scope>NUCLEOTIDE SEQUENCE [LARGE SCALE GENOMIC DNA]</scope>
    <source>
        <strain evidence="1 2">Ve08.2h10</strain>
    </source>
</reference>
<feature type="non-terminal residue" evidence="1">
    <location>
        <position position="1"/>
    </location>
</feature>
<dbReference type="Proteomes" id="UP000054538">
    <property type="component" value="Unassembled WGS sequence"/>
</dbReference>
<dbReference type="HOGENOM" id="CLU_2892116_0_0_1"/>
<keyword evidence="2" id="KW-1185">Reference proteome</keyword>
<dbReference type="EMBL" id="KN828225">
    <property type="protein sequence ID" value="KIK75278.1"/>
    <property type="molecule type" value="Genomic_DNA"/>
</dbReference>
<reference evidence="2" key="2">
    <citation type="submission" date="2015-01" db="EMBL/GenBank/DDBJ databases">
        <title>Evolutionary Origins and Diversification of the Mycorrhizal Mutualists.</title>
        <authorList>
            <consortium name="DOE Joint Genome Institute"/>
            <consortium name="Mycorrhizal Genomics Consortium"/>
            <person name="Kohler A."/>
            <person name="Kuo A."/>
            <person name="Nagy L.G."/>
            <person name="Floudas D."/>
            <person name="Copeland A."/>
            <person name="Barry K.W."/>
            <person name="Cichocki N."/>
            <person name="Veneault-Fourrey C."/>
            <person name="LaButti K."/>
            <person name="Lindquist E.A."/>
            <person name="Lipzen A."/>
            <person name="Lundell T."/>
            <person name="Morin E."/>
            <person name="Murat C."/>
            <person name="Riley R."/>
            <person name="Ohm R."/>
            <person name="Sun H."/>
            <person name="Tunlid A."/>
            <person name="Henrissat B."/>
            <person name="Grigoriev I.V."/>
            <person name="Hibbett D.S."/>
            <person name="Martin F."/>
        </authorList>
    </citation>
    <scope>NUCLEOTIDE SEQUENCE [LARGE SCALE GENOMIC DNA]</scope>
    <source>
        <strain evidence="2">Ve08.2h10</strain>
    </source>
</reference>
<gene>
    <name evidence="1" type="ORF">PAXRUDRAFT_173289</name>
</gene>
<evidence type="ECO:0000313" key="2">
    <source>
        <dbReference type="Proteomes" id="UP000054538"/>
    </source>
</evidence>
<dbReference type="OrthoDB" id="2672904at2759"/>
<name>A0A0D0CJ98_9AGAM</name>
<sequence>EIPHVAQQTFSFEWTPTLSMAIPLYEMLNHEWKNLKATIPELSHYISIATGKIDEYIEEGRKT</sequence>
<dbReference type="AlphaFoldDB" id="A0A0D0CJ98"/>
<evidence type="ECO:0000313" key="1">
    <source>
        <dbReference type="EMBL" id="KIK75278.1"/>
    </source>
</evidence>
<dbReference type="InParanoid" id="A0A0D0CJ98"/>
<organism evidence="1 2">
    <name type="scientific">Paxillus rubicundulus Ve08.2h10</name>
    <dbReference type="NCBI Taxonomy" id="930991"/>
    <lineage>
        <taxon>Eukaryota</taxon>
        <taxon>Fungi</taxon>
        <taxon>Dikarya</taxon>
        <taxon>Basidiomycota</taxon>
        <taxon>Agaricomycotina</taxon>
        <taxon>Agaricomycetes</taxon>
        <taxon>Agaricomycetidae</taxon>
        <taxon>Boletales</taxon>
        <taxon>Paxilineae</taxon>
        <taxon>Paxillaceae</taxon>
        <taxon>Paxillus</taxon>
    </lineage>
</organism>
<accession>A0A0D0CJ98</accession>
<proteinExistence type="predicted"/>